<sequence>MPHPIDTTITVNVPGLYAGPALVIGILPIPYSQTVIAYRVIIPGHDEPTLVFPKEVVDDAHVVPLLPPAAIAATIERRA</sequence>
<keyword evidence="2" id="KW-1185">Reference proteome</keyword>
<organism evidence="1 2">
    <name type="scientific">Phaeospirillum tilakii</name>
    <dbReference type="NCBI Taxonomy" id="741673"/>
    <lineage>
        <taxon>Bacteria</taxon>
        <taxon>Pseudomonadati</taxon>
        <taxon>Pseudomonadota</taxon>
        <taxon>Alphaproteobacteria</taxon>
        <taxon>Rhodospirillales</taxon>
        <taxon>Rhodospirillaceae</taxon>
        <taxon>Phaeospirillum</taxon>
    </lineage>
</organism>
<comment type="caution">
    <text evidence="1">The sequence shown here is derived from an EMBL/GenBank/DDBJ whole genome shotgun (WGS) entry which is preliminary data.</text>
</comment>
<reference evidence="2" key="1">
    <citation type="journal article" date="2019" name="Int. J. Syst. Evol. Microbiol.">
        <title>The Global Catalogue of Microorganisms (GCM) 10K type strain sequencing project: providing services to taxonomists for standard genome sequencing and annotation.</title>
        <authorList>
            <consortium name="The Broad Institute Genomics Platform"/>
            <consortium name="The Broad Institute Genome Sequencing Center for Infectious Disease"/>
            <person name="Wu L."/>
            <person name="Ma J."/>
        </authorList>
    </citation>
    <scope>NUCLEOTIDE SEQUENCE [LARGE SCALE GENOMIC DNA]</scope>
    <source>
        <strain evidence="2">KCTC 15012</strain>
    </source>
</reference>
<proteinExistence type="predicted"/>
<dbReference type="RefSeq" id="WP_377317363.1">
    <property type="nucleotide sequence ID" value="NZ_JBHUIY010000028.1"/>
</dbReference>
<dbReference type="EMBL" id="JBHUIY010000028">
    <property type="protein sequence ID" value="MFD2234794.1"/>
    <property type="molecule type" value="Genomic_DNA"/>
</dbReference>
<dbReference type="Proteomes" id="UP001597296">
    <property type="component" value="Unassembled WGS sequence"/>
</dbReference>
<name>A0ABW5CBZ7_9PROT</name>
<evidence type="ECO:0000313" key="1">
    <source>
        <dbReference type="EMBL" id="MFD2234794.1"/>
    </source>
</evidence>
<evidence type="ECO:0000313" key="2">
    <source>
        <dbReference type="Proteomes" id="UP001597296"/>
    </source>
</evidence>
<protein>
    <submittedName>
        <fullName evidence="1">Uncharacterized protein</fullName>
    </submittedName>
</protein>
<accession>A0ABW5CBZ7</accession>
<gene>
    <name evidence="1" type="ORF">ACFSNB_13360</name>
</gene>